<reference evidence="1 2" key="1">
    <citation type="submission" date="2014-08" db="EMBL/GenBank/DDBJ databases">
        <authorList>
            <person name="Moulin Lionel"/>
        </authorList>
    </citation>
    <scope>NUCLEOTIDE SEQUENCE [LARGE SCALE GENOMIC DNA]</scope>
</reference>
<evidence type="ECO:0000313" key="1">
    <source>
        <dbReference type="EMBL" id="CDX45662.1"/>
    </source>
</evidence>
<sequence>MTGCRHQFVHELESTADHIADASRADLQVLLRRAALLLRNVGGISLDPRTDDALTSLAAEIGTARPDLVETIVGEWLVANSYLPVPHAVDEESTVDGNG</sequence>
<organism evidence="1 2">
    <name type="scientific">Mesorhizobium plurifarium</name>
    <dbReference type="NCBI Taxonomy" id="69974"/>
    <lineage>
        <taxon>Bacteria</taxon>
        <taxon>Pseudomonadati</taxon>
        <taxon>Pseudomonadota</taxon>
        <taxon>Alphaproteobacteria</taxon>
        <taxon>Hyphomicrobiales</taxon>
        <taxon>Phyllobacteriaceae</taxon>
        <taxon>Mesorhizobium</taxon>
    </lineage>
</organism>
<dbReference type="GeneID" id="31893462"/>
<dbReference type="AlphaFoldDB" id="A0A090GRB3"/>
<gene>
    <name evidence="1" type="ORF">MPLDJ20_70248</name>
</gene>
<proteinExistence type="predicted"/>
<protein>
    <submittedName>
        <fullName evidence="1">Uncharacterized protein</fullName>
    </submittedName>
</protein>
<dbReference type="EMBL" id="CCNB01000044">
    <property type="protein sequence ID" value="CDX45662.1"/>
    <property type="molecule type" value="Genomic_DNA"/>
</dbReference>
<dbReference type="Proteomes" id="UP000046373">
    <property type="component" value="Unassembled WGS sequence"/>
</dbReference>
<accession>A0A090GRB3</accession>
<evidence type="ECO:0000313" key="2">
    <source>
        <dbReference type="Proteomes" id="UP000046373"/>
    </source>
</evidence>
<name>A0A090GRB3_MESPL</name>